<reference evidence="5 6" key="1">
    <citation type="submission" date="2023-04" db="EMBL/GenBank/DDBJ databases">
        <title>Genome of Basidiobolus ranarum AG-B5.</title>
        <authorList>
            <person name="Stajich J.E."/>
            <person name="Carter-House D."/>
            <person name="Gryganskyi A."/>
        </authorList>
    </citation>
    <scope>NUCLEOTIDE SEQUENCE [LARGE SCALE GENOMIC DNA]</scope>
    <source>
        <strain evidence="5 6">AG-B5</strain>
    </source>
</reference>
<comment type="caution">
    <text evidence="5">The sequence shown here is derived from an EMBL/GenBank/DDBJ whole genome shotgun (WGS) entry which is preliminary data.</text>
</comment>
<dbReference type="PANTHER" id="PTHR22847">
    <property type="entry name" value="WD40 REPEAT PROTEIN"/>
    <property type="match status" value="1"/>
</dbReference>
<evidence type="ECO:0000256" key="1">
    <source>
        <dbReference type="ARBA" id="ARBA00022574"/>
    </source>
</evidence>
<dbReference type="PROSITE" id="PS50896">
    <property type="entry name" value="LISH"/>
    <property type="match status" value="1"/>
</dbReference>
<dbReference type="InterPro" id="IPR001680">
    <property type="entry name" value="WD40_rpt"/>
</dbReference>
<dbReference type="PRINTS" id="PR00320">
    <property type="entry name" value="GPROTEINBRPT"/>
</dbReference>
<feature type="repeat" description="WD" evidence="3">
    <location>
        <begin position="103"/>
        <end position="144"/>
    </location>
</feature>
<dbReference type="InterPro" id="IPR037190">
    <property type="entry name" value="LIS1_N"/>
</dbReference>
<dbReference type="Proteomes" id="UP001479436">
    <property type="component" value="Unassembled WGS sequence"/>
</dbReference>
<dbReference type="InterPro" id="IPR020472">
    <property type="entry name" value="WD40_PAC1"/>
</dbReference>
<dbReference type="Pfam" id="PF00400">
    <property type="entry name" value="WD40"/>
    <property type="match status" value="3"/>
</dbReference>
<feature type="repeat" description="WD" evidence="3">
    <location>
        <begin position="145"/>
        <end position="180"/>
    </location>
</feature>
<evidence type="ECO:0000256" key="2">
    <source>
        <dbReference type="ARBA" id="ARBA00022737"/>
    </source>
</evidence>
<dbReference type="SMART" id="SM00320">
    <property type="entry name" value="WD40"/>
    <property type="match status" value="3"/>
</dbReference>
<name>A0ABR2VN39_9FUNG</name>
<dbReference type="InterPro" id="IPR056795">
    <property type="entry name" value="PAC1-like_LisH-like_dom"/>
</dbReference>
<evidence type="ECO:0000313" key="5">
    <source>
        <dbReference type="EMBL" id="KAK9685671.1"/>
    </source>
</evidence>
<dbReference type="InterPro" id="IPR015943">
    <property type="entry name" value="WD40/YVTN_repeat-like_dom_sf"/>
</dbReference>
<evidence type="ECO:0000256" key="3">
    <source>
        <dbReference type="PROSITE-ProRule" id="PRU00221"/>
    </source>
</evidence>
<accession>A0ABR2VN39</accession>
<dbReference type="PANTHER" id="PTHR22847:SF637">
    <property type="entry name" value="WD REPEAT DOMAIN 5B"/>
    <property type="match status" value="1"/>
</dbReference>
<feature type="domain" description="PAC1-like LisH-like dimerisation" evidence="4">
    <location>
        <begin position="7"/>
        <end position="42"/>
    </location>
</feature>
<dbReference type="EMBL" id="JASJQH010008962">
    <property type="protein sequence ID" value="KAK9685671.1"/>
    <property type="molecule type" value="Genomic_DNA"/>
</dbReference>
<organism evidence="5 6">
    <name type="scientific">Basidiobolus ranarum</name>
    <dbReference type="NCBI Taxonomy" id="34480"/>
    <lineage>
        <taxon>Eukaryota</taxon>
        <taxon>Fungi</taxon>
        <taxon>Fungi incertae sedis</taxon>
        <taxon>Zoopagomycota</taxon>
        <taxon>Entomophthoromycotina</taxon>
        <taxon>Basidiobolomycetes</taxon>
        <taxon>Basidiobolales</taxon>
        <taxon>Basidiobolaceae</taxon>
        <taxon>Basidiobolus</taxon>
    </lineage>
</organism>
<dbReference type="PROSITE" id="PS50294">
    <property type="entry name" value="WD_REPEATS_REGION"/>
    <property type="match status" value="3"/>
</dbReference>
<dbReference type="SMART" id="SM00667">
    <property type="entry name" value="LisH"/>
    <property type="match status" value="1"/>
</dbReference>
<dbReference type="InterPro" id="IPR036322">
    <property type="entry name" value="WD40_repeat_dom_sf"/>
</dbReference>
<dbReference type="InterPro" id="IPR019775">
    <property type="entry name" value="WD40_repeat_CS"/>
</dbReference>
<feature type="repeat" description="WD" evidence="3">
    <location>
        <begin position="188"/>
        <end position="224"/>
    </location>
</feature>
<keyword evidence="6" id="KW-1185">Reference proteome</keyword>
<dbReference type="Pfam" id="PF24951">
    <property type="entry name" value="LisH_PAC1"/>
    <property type="match status" value="1"/>
</dbReference>
<dbReference type="PROSITE" id="PS00678">
    <property type="entry name" value="WD_REPEATS_1"/>
    <property type="match status" value="2"/>
</dbReference>
<dbReference type="Gene3D" id="1.20.960.30">
    <property type="match status" value="1"/>
</dbReference>
<dbReference type="PROSITE" id="PS50082">
    <property type="entry name" value="WD_REPEATS_2"/>
    <property type="match status" value="3"/>
</dbReference>
<dbReference type="InterPro" id="IPR006594">
    <property type="entry name" value="LisH"/>
</dbReference>
<evidence type="ECO:0000313" key="6">
    <source>
        <dbReference type="Proteomes" id="UP001479436"/>
    </source>
</evidence>
<proteinExistence type="predicted"/>
<gene>
    <name evidence="5" type="primary">LIS1_4</name>
    <name evidence="5" type="ORF">K7432_015420</name>
</gene>
<evidence type="ECO:0000259" key="4">
    <source>
        <dbReference type="Pfam" id="PF24951"/>
    </source>
</evidence>
<dbReference type="SUPFAM" id="SSF109925">
    <property type="entry name" value="Lissencephaly-1 protein (Lis-1, PAF-AH alpha) N-terminal domain"/>
    <property type="match status" value="1"/>
</dbReference>
<dbReference type="Gene3D" id="2.130.10.10">
    <property type="entry name" value="YVTN repeat-like/Quinoprotein amine dehydrogenase"/>
    <property type="match status" value="1"/>
</dbReference>
<dbReference type="SUPFAM" id="SSF50978">
    <property type="entry name" value="WD40 repeat-like"/>
    <property type="match status" value="1"/>
</dbReference>
<protein>
    <submittedName>
        <fullName evidence="5">Lissencephaly-1</fullName>
    </submittedName>
</protein>
<dbReference type="CDD" id="cd00200">
    <property type="entry name" value="WD40"/>
    <property type="match status" value="1"/>
</dbReference>
<keyword evidence="2" id="KW-0677">Repeat</keyword>
<sequence>MTTVLSERQVEEIQRAMLNFLHVNGYTDSYETLKRETHNEEFNPDPLQKTLEKKWTSVVRLERKIMTLEKEMSKMKEELSAAPIRKTAYSVDWIPRAPEKHKLTGHRSAITKVAFHPIFSVMGSASEDTTIKIWDYETGEFERTLKGHTRVVTDIVFDFKGNYLVSCSDDLTIKVWDLTNDYKCIKTLFGHDHSISSVAFLPTGDKIVSASRDKTIRIWDFASGYGHDIFAT</sequence>
<keyword evidence="1 3" id="KW-0853">WD repeat</keyword>